<dbReference type="AlphaFoldDB" id="A0A5J5BXE6"/>
<dbReference type="InterPro" id="IPR004158">
    <property type="entry name" value="DUF247_pln"/>
</dbReference>
<dbReference type="Proteomes" id="UP000325577">
    <property type="component" value="Linkage Group LG1"/>
</dbReference>
<gene>
    <name evidence="1" type="ORF">F0562_002864</name>
</gene>
<dbReference type="Pfam" id="PF03140">
    <property type="entry name" value="DUF247"/>
    <property type="match status" value="1"/>
</dbReference>
<evidence type="ECO:0000313" key="2">
    <source>
        <dbReference type="Proteomes" id="UP000325577"/>
    </source>
</evidence>
<dbReference type="EMBL" id="CM018032">
    <property type="protein sequence ID" value="KAA8546397.1"/>
    <property type="molecule type" value="Genomic_DNA"/>
</dbReference>
<protein>
    <submittedName>
        <fullName evidence="1">Uncharacterized protein</fullName>
    </submittedName>
</protein>
<accession>A0A5J5BXE6</accession>
<name>A0A5J5BXE6_9ASTE</name>
<dbReference type="OrthoDB" id="591587at2759"/>
<proteinExistence type="predicted"/>
<evidence type="ECO:0000313" key="1">
    <source>
        <dbReference type="EMBL" id="KAA8546397.1"/>
    </source>
</evidence>
<reference evidence="1 2" key="1">
    <citation type="submission" date="2019-09" db="EMBL/GenBank/DDBJ databases">
        <title>A chromosome-level genome assembly of the Chinese tupelo Nyssa sinensis.</title>
        <authorList>
            <person name="Yang X."/>
            <person name="Kang M."/>
            <person name="Yang Y."/>
            <person name="Xiong H."/>
            <person name="Wang M."/>
            <person name="Zhang Z."/>
            <person name="Wang Z."/>
            <person name="Wu H."/>
            <person name="Ma T."/>
            <person name="Liu J."/>
            <person name="Xi Z."/>
        </authorList>
    </citation>
    <scope>NUCLEOTIDE SEQUENCE [LARGE SCALE GENOMIC DNA]</scope>
    <source>
        <strain evidence="1">J267</strain>
        <tissue evidence="1">Leaf</tissue>
    </source>
</reference>
<sequence length="413" mass="48045">MDHHIEIEEEILPGSSRLSRADTKIVDGINAKIHSLPALHPKPCIFRVHDGLHRTNEKAYAPTLVSIGPYHHGKPKLQAMEEHKLWYLRSILQRNSEKSVERYIQVMEKLEDRARGFYAEPINLEREKFVEMMLLDACFIIEFLRKLYSDKDDPIIKSFWMGNQIFRDMMLLENQLPLFVLCKLFDMITKIPSSPSSMSLTKLVQTPIGIMLSKTFSSIPTIQLEEKSIRESKHFLDLLHKVCLSLSPKASFNIPPVSIRMPCLTELQEAGVSFKVVETSTRSDSLSFFDITFECGQLKIPKFMVKDLTVIFFRNIIAYEQHSSDVKIRYFTDYTFFMDKLINTGKDVNILRLRGIMENWLGDDGEVARMFNKMGDGRIIDVETYYYSEHISQYFKQRSFRAAFEHLTAHFES</sequence>
<dbReference type="PANTHER" id="PTHR31170">
    <property type="entry name" value="BNAC04G53230D PROTEIN"/>
    <property type="match status" value="1"/>
</dbReference>
<dbReference type="PANTHER" id="PTHR31170:SF17">
    <property type="match status" value="1"/>
</dbReference>
<keyword evidence="2" id="KW-1185">Reference proteome</keyword>
<organism evidence="1 2">
    <name type="scientific">Nyssa sinensis</name>
    <dbReference type="NCBI Taxonomy" id="561372"/>
    <lineage>
        <taxon>Eukaryota</taxon>
        <taxon>Viridiplantae</taxon>
        <taxon>Streptophyta</taxon>
        <taxon>Embryophyta</taxon>
        <taxon>Tracheophyta</taxon>
        <taxon>Spermatophyta</taxon>
        <taxon>Magnoliopsida</taxon>
        <taxon>eudicotyledons</taxon>
        <taxon>Gunneridae</taxon>
        <taxon>Pentapetalae</taxon>
        <taxon>asterids</taxon>
        <taxon>Cornales</taxon>
        <taxon>Nyssaceae</taxon>
        <taxon>Nyssa</taxon>
    </lineage>
</organism>